<protein>
    <submittedName>
        <fullName evidence="1">Uncharacterized protein</fullName>
    </submittedName>
</protein>
<organism evidence="1 2">
    <name type="scientific">Chitinophaga jiangningensis</name>
    <dbReference type="NCBI Taxonomy" id="1419482"/>
    <lineage>
        <taxon>Bacteria</taxon>
        <taxon>Pseudomonadati</taxon>
        <taxon>Bacteroidota</taxon>
        <taxon>Chitinophagia</taxon>
        <taxon>Chitinophagales</taxon>
        <taxon>Chitinophagaceae</taxon>
        <taxon>Chitinophaga</taxon>
    </lineage>
</organism>
<evidence type="ECO:0000313" key="2">
    <source>
        <dbReference type="Proteomes" id="UP000184420"/>
    </source>
</evidence>
<sequence>MSLFNFFNRSRRNGQIPTSAVEGAIPVISESTFIEKEPDSKQENQASPLNEGIQLLYEFLDKNYEIKGYDDALVNPDNTHLEQNVIALKNDLERSIRKVKTFYEDFIREINFHIASRSRSGMIDIVEELTVKKETAESHISQVIEIEEQSRRNEGVGHGIIISYTRGFRNGLAAISSHLILNKNY</sequence>
<reference evidence="1 2" key="1">
    <citation type="submission" date="2016-11" db="EMBL/GenBank/DDBJ databases">
        <authorList>
            <person name="Jaros S."/>
            <person name="Januszkiewicz K."/>
            <person name="Wedrychowicz H."/>
        </authorList>
    </citation>
    <scope>NUCLEOTIDE SEQUENCE [LARGE SCALE GENOMIC DNA]</scope>
    <source>
        <strain evidence="1 2">DSM 27406</strain>
    </source>
</reference>
<dbReference type="STRING" id="1419482.SAMN05444266_102187"/>
<accession>A0A1M6Y7V2</accession>
<dbReference type="RefSeq" id="WP_073078834.1">
    <property type="nucleotide sequence ID" value="NZ_FRBL01000002.1"/>
</dbReference>
<evidence type="ECO:0000313" key="1">
    <source>
        <dbReference type="EMBL" id="SHL14212.1"/>
    </source>
</evidence>
<gene>
    <name evidence="1" type="ORF">SAMN05444266_102187</name>
</gene>
<dbReference type="AlphaFoldDB" id="A0A1M6Y7V2"/>
<dbReference type="Proteomes" id="UP000184420">
    <property type="component" value="Unassembled WGS sequence"/>
</dbReference>
<proteinExistence type="predicted"/>
<name>A0A1M6Y7V2_9BACT</name>
<keyword evidence="2" id="KW-1185">Reference proteome</keyword>
<dbReference type="OrthoDB" id="1097927at2"/>
<dbReference type="EMBL" id="FRBL01000002">
    <property type="protein sequence ID" value="SHL14212.1"/>
    <property type="molecule type" value="Genomic_DNA"/>
</dbReference>